<evidence type="ECO:0000313" key="2">
    <source>
        <dbReference type="Proteomes" id="UP000605676"/>
    </source>
</evidence>
<dbReference type="Proteomes" id="UP000605676">
    <property type="component" value="Unassembled WGS sequence"/>
</dbReference>
<organism evidence="1 2">
    <name type="scientific">Carboxylicivirga marina</name>
    <dbReference type="NCBI Taxonomy" id="2800988"/>
    <lineage>
        <taxon>Bacteria</taxon>
        <taxon>Pseudomonadati</taxon>
        <taxon>Bacteroidota</taxon>
        <taxon>Bacteroidia</taxon>
        <taxon>Marinilabiliales</taxon>
        <taxon>Marinilabiliaceae</taxon>
        <taxon>Carboxylicivirga</taxon>
    </lineage>
</organism>
<keyword evidence="2" id="KW-1185">Reference proteome</keyword>
<comment type="caution">
    <text evidence="1">The sequence shown here is derived from an EMBL/GenBank/DDBJ whole genome shotgun (WGS) entry which is preliminary data.</text>
</comment>
<gene>
    <name evidence="1" type="ORF">JIV24_10200</name>
</gene>
<name>A0ABS1HJ45_9BACT</name>
<reference evidence="1 2" key="1">
    <citation type="submission" date="2021-01" db="EMBL/GenBank/DDBJ databases">
        <title>Carboxyliciviraga sp.nov., isolated from coastal sediments.</title>
        <authorList>
            <person name="Lu D."/>
            <person name="Zhang T."/>
        </authorList>
    </citation>
    <scope>NUCLEOTIDE SEQUENCE [LARGE SCALE GENOMIC DNA]</scope>
    <source>
        <strain evidence="1 2">N1Y132</strain>
    </source>
</reference>
<dbReference type="RefSeq" id="WP_200464930.1">
    <property type="nucleotide sequence ID" value="NZ_JAENRR010000020.1"/>
</dbReference>
<evidence type="ECO:0000313" key="1">
    <source>
        <dbReference type="EMBL" id="MBK3517703.1"/>
    </source>
</evidence>
<protein>
    <submittedName>
        <fullName evidence="1">Uncharacterized protein</fullName>
    </submittedName>
</protein>
<proteinExistence type="predicted"/>
<dbReference type="EMBL" id="JAENRR010000020">
    <property type="protein sequence ID" value="MBK3517703.1"/>
    <property type="molecule type" value="Genomic_DNA"/>
</dbReference>
<accession>A0ABS1HJ45</accession>
<sequence length="383" mass="44015">MPHPTPKPQQVHPAIYMMQQWQAFMDGVDRIITFYIAENTQAFEGIEWQRFSNNTSMPFQITQDVSKQLQHISSEKISHQWLRAELLPFINRDNLSINQLNLFSESEYLILLIRIQTAQTPILSYLFFRNDCSNFGLSDSNTQLEPSHKAIIGKMASQFASITINEFFAANQANEQFRKQTISILKSRHIEANSLKEQQTNWKISWLNTYLAEISQRDAINYVISEAAQNKLLHSDVSFEQAKSSIDMCIHYICNLLAVIPGDEVLIEESYLIIDEPKVKVPIIDHNNQLINRSSKTMLLLDRLENAAIRVKQQGQSITSADVGSNMDKPITAPAISDALRKNRVRILQLFEQYPQRWSLIRQSFKPIMNISARKNTTLRSSG</sequence>